<dbReference type="PROSITE" id="PS51695">
    <property type="entry name" value="SEDOLISIN"/>
    <property type="match status" value="1"/>
</dbReference>
<feature type="binding site" evidence="11">
    <location>
        <position position="651"/>
    </location>
    <ligand>
        <name>Ca(2+)</name>
        <dbReference type="ChEBI" id="CHEBI:29108"/>
    </ligand>
</feature>
<dbReference type="InterPro" id="IPR015366">
    <property type="entry name" value="S53_propep"/>
</dbReference>
<dbReference type="InterPro" id="IPR050819">
    <property type="entry name" value="Tripeptidyl-peptidase_I"/>
</dbReference>
<reference evidence="14" key="1">
    <citation type="submission" date="2019-07" db="EMBL/GenBank/DDBJ databases">
        <title>Hyphodiscus hymeniophilus genome sequencing and assembly.</title>
        <authorList>
            <person name="Kramer G."/>
            <person name="Nodwell J."/>
        </authorList>
    </citation>
    <scope>NUCLEOTIDE SEQUENCE</scope>
    <source>
        <strain evidence="14">ATCC 34498</strain>
    </source>
</reference>
<evidence type="ECO:0000256" key="7">
    <source>
        <dbReference type="ARBA" id="ARBA00022801"/>
    </source>
</evidence>
<sequence>MLLIFPRYIAILLCFGLSVVLARSSYAVKERHHVPSNWLRVEAAPARHIIRLQIGLKQTRKTSIRRCLSQDSSFAHLMLAFCPKSHCADCSSVSNPTHPRYGQHLTRDEVNHLVKPTQQASDQIHEWLLDHNISHSHLLYSPARDWISIDLPVEAVEKLLDTKFFIFKHEDGSHLIRTPQWSLPTHLHGHVQTIQPTTSFFRPQPKRSTLKTVPLDESFEELELTTVEDPVRAKAPHCDATGITSQCLRTLYGTIDYNVQSASVNSIGLTNYLGETNNRSDVQIFLETYRPEAAAAALNFTIEVIANGDNQQTPINSTALAAGQDTEGNLDAETILGMTWPTHLTAYNTGGSPQYVQDRLTVNDTNEPYLTWLQYILAQPDIPQVISTSYGDDEQTVPYSYAVAVCNAFAQLGARGISVLLAGGDNGVGPGADCFTNDGKNTTTFLPIFPGGCPYVTTVGATMDFNPEVVAHDPNNDFTSGGGFSSMTVSRFYPFLLYSIRSTEGYTLFDTFLKRFYLSVRRKADFDYTIDYFARPSYQDSAVNTYIDSLGGQFKGLFNASGRGYPDISAQGFRYLTIWNGTVKSVDGTSAATPTAASVITLINDALLAAGKPVLGFLNPWIYSVANGSFTDVTNGSSIGCNTTGFPAVKGWDAVTGFGTPYFPTLKDLVLGSGSMYENAPLL</sequence>
<dbReference type="GO" id="GO:0006508">
    <property type="term" value="P:proteolysis"/>
    <property type="evidence" value="ECO:0007669"/>
    <property type="project" value="UniProtKB-KW"/>
</dbReference>
<protein>
    <recommendedName>
        <fullName evidence="4">tripeptidyl-peptidase II</fullName>
        <ecNumber evidence="4">3.4.14.10</ecNumber>
    </recommendedName>
</protein>
<keyword evidence="5 11" id="KW-0645">Protease</keyword>
<dbReference type="InterPro" id="IPR000209">
    <property type="entry name" value="Peptidase_S8/S53_dom"/>
</dbReference>
<feature type="signal peptide" evidence="12">
    <location>
        <begin position="1"/>
        <end position="22"/>
    </location>
</feature>
<dbReference type="SUPFAM" id="SSF54897">
    <property type="entry name" value="Protease propeptides/inhibitors"/>
    <property type="match status" value="1"/>
</dbReference>
<dbReference type="OrthoDB" id="409122at2759"/>
<gene>
    <name evidence="14" type="ORF">D0Z07_3386</name>
</gene>
<feature type="chain" id="PRO_5040318778" description="tripeptidyl-peptidase II" evidence="12">
    <location>
        <begin position="23"/>
        <end position="683"/>
    </location>
</feature>
<feature type="binding site" evidence="11">
    <location>
        <position position="653"/>
    </location>
    <ligand>
        <name>Ca(2+)</name>
        <dbReference type="ChEBI" id="CHEBI:29108"/>
    </ligand>
</feature>
<feature type="domain" description="Peptidase S53" evidence="13">
    <location>
        <begin position="242"/>
        <end position="673"/>
    </location>
</feature>
<feature type="active site" description="Charge relay system" evidence="11">
    <location>
        <position position="590"/>
    </location>
</feature>
<keyword evidence="15" id="KW-1185">Reference proteome</keyword>
<keyword evidence="10" id="KW-0865">Zymogen</keyword>
<dbReference type="GO" id="GO:0005576">
    <property type="term" value="C:extracellular region"/>
    <property type="evidence" value="ECO:0007669"/>
    <property type="project" value="UniProtKB-SubCell"/>
</dbReference>
<evidence type="ECO:0000256" key="12">
    <source>
        <dbReference type="SAM" id="SignalP"/>
    </source>
</evidence>
<dbReference type="GO" id="GO:0004252">
    <property type="term" value="F:serine-type endopeptidase activity"/>
    <property type="evidence" value="ECO:0007669"/>
    <property type="project" value="UniProtKB-UniRule"/>
</dbReference>
<dbReference type="InterPro" id="IPR036852">
    <property type="entry name" value="Peptidase_S8/S53_dom_sf"/>
</dbReference>
<keyword evidence="8 11" id="KW-0720">Serine protease</keyword>
<keyword evidence="6 11" id="KW-0479">Metal-binding</keyword>
<name>A0A9P7AYP0_9HELO</name>
<evidence type="ECO:0000256" key="8">
    <source>
        <dbReference type="ARBA" id="ARBA00022825"/>
    </source>
</evidence>
<dbReference type="SUPFAM" id="SSF52743">
    <property type="entry name" value="Subtilisin-like"/>
    <property type="match status" value="1"/>
</dbReference>
<keyword evidence="9 11" id="KW-0106">Calcium</keyword>
<comment type="subcellular location">
    <subcellularLocation>
        <location evidence="3">Secreted</location>
        <location evidence="3">Extracellular space</location>
    </subcellularLocation>
</comment>
<dbReference type="AlphaFoldDB" id="A0A9P7AYP0"/>
<dbReference type="GO" id="GO:0046872">
    <property type="term" value="F:metal ion binding"/>
    <property type="evidence" value="ECO:0007669"/>
    <property type="project" value="UniProtKB-UniRule"/>
</dbReference>
<dbReference type="Pfam" id="PF00082">
    <property type="entry name" value="Peptidase_S8"/>
    <property type="match status" value="1"/>
</dbReference>
<dbReference type="Gene3D" id="3.40.50.200">
    <property type="entry name" value="Peptidase S8/S53 domain"/>
    <property type="match status" value="2"/>
</dbReference>
<dbReference type="GO" id="GO:0008240">
    <property type="term" value="F:tripeptidyl-peptidase activity"/>
    <property type="evidence" value="ECO:0007669"/>
    <property type="project" value="UniProtKB-EC"/>
</dbReference>
<accession>A0A9P7AYP0</accession>
<evidence type="ECO:0000256" key="6">
    <source>
        <dbReference type="ARBA" id="ARBA00022723"/>
    </source>
</evidence>
<evidence type="ECO:0000256" key="10">
    <source>
        <dbReference type="ARBA" id="ARBA00023145"/>
    </source>
</evidence>
<feature type="binding site" evidence="11">
    <location>
        <position position="633"/>
    </location>
    <ligand>
        <name>Ca(2+)</name>
        <dbReference type="ChEBI" id="CHEBI:29108"/>
    </ligand>
</feature>
<feature type="active site" description="Charge relay system" evidence="11">
    <location>
        <position position="331"/>
    </location>
</feature>
<dbReference type="EC" id="3.4.14.10" evidence="4"/>
<feature type="active site" description="Charge relay system" evidence="11">
    <location>
        <position position="327"/>
    </location>
</feature>
<evidence type="ECO:0000256" key="5">
    <source>
        <dbReference type="ARBA" id="ARBA00022670"/>
    </source>
</evidence>
<dbReference type="Proteomes" id="UP000785200">
    <property type="component" value="Unassembled WGS sequence"/>
</dbReference>
<comment type="catalytic activity">
    <reaction evidence="1">
        <text>Release of an N-terminal tripeptide from a polypeptide.</text>
        <dbReference type="EC" id="3.4.14.10"/>
    </reaction>
</comment>
<dbReference type="CDD" id="cd04056">
    <property type="entry name" value="Peptidases_S53"/>
    <property type="match status" value="1"/>
</dbReference>
<comment type="function">
    <text evidence="2">Secreted tripeptidyl-peptidase which degrades proteins at acidic pHs and is involved in virulence.</text>
</comment>
<evidence type="ECO:0000313" key="14">
    <source>
        <dbReference type="EMBL" id="KAG0650371.1"/>
    </source>
</evidence>
<keyword evidence="7 11" id="KW-0378">Hydrolase</keyword>
<dbReference type="PANTHER" id="PTHR14218">
    <property type="entry name" value="PROTEASE S8 TRIPEPTIDYL PEPTIDASE I CLN2"/>
    <property type="match status" value="1"/>
</dbReference>
<evidence type="ECO:0000313" key="15">
    <source>
        <dbReference type="Proteomes" id="UP000785200"/>
    </source>
</evidence>
<evidence type="ECO:0000256" key="2">
    <source>
        <dbReference type="ARBA" id="ARBA00002451"/>
    </source>
</evidence>
<evidence type="ECO:0000256" key="9">
    <source>
        <dbReference type="ARBA" id="ARBA00022837"/>
    </source>
</evidence>
<dbReference type="InterPro" id="IPR030400">
    <property type="entry name" value="Sedolisin_dom"/>
</dbReference>
<comment type="caution">
    <text evidence="14">The sequence shown here is derived from an EMBL/GenBank/DDBJ whole genome shotgun (WGS) entry which is preliminary data.</text>
</comment>
<evidence type="ECO:0000256" key="4">
    <source>
        <dbReference type="ARBA" id="ARBA00012462"/>
    </source>
</evidence>
<evidence type="ECO:0000256" key="3">
    <source>
        <dbReference type="ARBA" id="ARBA00004239"/>
    </source>
</evidence>
<dbReference type="EMBL" id="VNKQ01000006">
    <property type="protein sequence ID" value="KAG0650371.1"/>
    <property type="molecule type" value="Genomic_DNA"/>
</dbReference>
<organism evidence="14 15">
    <name type="scientific">Hyphodiscus hymeniophilus</name>
    <dbReference type="NCBI Taxonomy" id="353542"/>
    <lineage>
        <taxon>Eukaryota</taxon>
        <taxon>Fungi</taxon>
        <taxon>Dikarya</taxon>
        <taxon>Ascomycota</taxon>
        <taxon>Pezizomycotina</taxon>
        <taxon>Leotiomycetes</taxon>
        <taxon>Helotiales</taxon>
        <taxon>Hyphodiscaceae</taxon>
        <taxon>Hyphodiscus</taxon>
    </lineage>
</organism>
<keyword evidence="12" id="KW-0732">Signal</keyword>
<evidence type="ECO:0000256" key="11">
    <source>
        <dbReference type="PROSITE-ProRule" id="PRU01032"/>
    </source>
</evidence>
<dbReference type="Pfam" id="PF09286">
    <property type="entry name" value="Pro-kuma_activ"/>
    <property type="match status" value="1"/>
</dbReference>
<evidence type="ECO:0000259" key="13">
    <source>
        <dbReference type="PROSITE" id="PS51695"/>
    </source>
</evidence>
<dbReference type="PANTHER" id="PTHR14218:SF39">
    <property type="entry name" value="PEPTIDASE S53 DOMAIN-CONTAINING PROTEIN"/>
    <property type="match status" value="1"/>
</dbReference>
<feature type="binding site" evidence="11">
    <location>
        <position position="632"/>
    </location>
    <ligand>
        <name>Ca(2+)</name>
        <dbReference type="ChEBI" id="CHEBI:29108"/>
    </ligand>
</feature>
<dbReference type="SMART" id="SM00944">
    <property type="entry name" value="Pro-kuma_activ"/>
    <property type="match status" value="1"/>
</dbReference>
<evidence type="ECO:0000256" key="1">
    <source>
        <dbReference type="ARBA" id="ARBA00001910"/>
    </source>
</evidence>
<proteinExistence type="predicted"/>
<comment type="cofactor">
    <cofactor evidence="11">
        <name>Ca(2+)</name>
        <dbReference type="ChEBI" id="CHEBI:29108"/>
    </cofactor>
    <text evidence="11">Binds 1 Ca(2+) ion per subunit.</text>
</comment>
<dbReference type="CDD" id="cd11377">
    <property type="entry name" value="Pro-peptidase_S53"/>
    <property type="match status" value="1"/>
</dbReference>